<gene>
    <name evidence="2" type="ORF">AS572_07545</name>
    <name evidence="1" type="ORF">SAMEA70245418_01566</name>
</gene>
<dbReference type="Proteomes" id="UP000507408">
    <property type="component" value="Unassembled WGS sequence"/>
</dbReference>
<reference evidence="2 3" key="1">
    <citation type="journal article" date="2017" name="BMC Genomics">
        <title>Prophages and adaptation of Staphylococcus aureus ST398 to the human clinic.</title>
        <authorList>
            <consortium name="Regional Infection Control Group of the Centre Region"/>
            <person name="Diene S.M."/>
            <person name="Corvaglia A.R."/>
            <person name="Francois P."/>
            <person name="van der Mee-Marquet N."/>
        </authorList>
    </citation>
    <scope>NUCLEOTIDE SEQUENCE [LARGE SCALE GENOMIC DNA]</scope>
    <source>
        <strain evidence="2 3">SA13-246</strain>
    </source>
</reference>
<evidence type="ECO:0000313" key="2">
    <source>
        <dbReference type="EMBL" id="OWT16745.1"/>
    </source>
</evidence>
<organism evidence="1 4">
    <name type="scientific">Staphylococcus aureus</name>
    <dbReference type="NCBI Taxonomy" id="1280"/>
    <lineage>
        <taxon>Bacteria</taxon>
        <taxon>Bacillati</taxon>
        <taxon>Bacillota</taxon>
        <taxon>Bacilli</taxon>
        <taxon>Bacillales</taxon>
        <taxon>Staphylococcaceae</taxon>
        <taxon>Staphylococcus</taxon>
    </lineage>
</organism>
<dbReference type="RefSeq" id="WP_000067245.1">
    <property type="nucleotide sequence ID" value="NZ_AP024311.1"/>
</dbReference>
<dbReference type="Proteomes" id="UP000197894">
    <property type="component" value="Unassembled WGS sequence"/>
</dbReference>
<dbReference type="AlphaFoldDB" id="A0A2S6DPJ0"/>
<proteinExistence type="predicted"/>
<dbReference type="Pfam" id="PF19503">
    <property type="entry name" value="DUF6037"/>
    <property type="match status" value="1"/>
</dbReference>
<accession>A0A2S6DPJ0</accession>
<dbReference type="EMBL" id="LNJK01000003">
    <property type="protein sequence ID" value="OWT16745.1"/>
    <property type="molecule type" value="Genomic_DNA"/>
</dbReference>
<name>A0A2S6DPJ0_STAAU</name>
<sequence length="207" mass="24646">MSNLHLSNIQLIFDDMRDKDYIIDSFKFKYKNENYLVFIRRFKGKFIKRINKFAKVQLTFYKESTMKNSLVVEANNNGLIVNDYNMLYNFFGIESSSFGKGLFPFYESLNEAIPNEVNLNSSKEKNISLSKELYKDDIKEMDKIYCTGVTRLSEGRKRSERRNEKAKRLRPALYEFFDDHSITFNFSPHEWKEKSDEQIKKDAVNRL</sequence>
<reference evidence="1 4" key="2">
    <citation type="submission" date="2020-06" db="EMBL/GenBank/DDBJ databases">
        <authorList>
            <consortium name="Pathogen Informatics"/>
        </authorList>
    </citation>
    <scope>NUCLEOTIDE SEQUENCE [LARGE SCALE GENOMIC DNA]</scope>
    <source>
        <strain evidence="1 4">MOS222</strain>
    </source>
</reference>
<dbReference type="InterPro" id="IPR046100">
    <property type="entry name" value="DUF6037"/>
</dbReference>
<evidence type="ECO:0000313" key="4">
    <source>
        <dbReference type="Proteomes" id="UP000507408"/>
    </source>
</evidence>
<dbReference type="EMBL" id="CAIIKR010000003">
    <property type="protein sequence ID" value="CAC8517080.1"/>
    <property type="molecule type" value="Genomic_DNA"/>
</dbReference>
<evidence type="ECO:0000313" key="3">
    <source>
        <dbReference type="Proteomes" id="UP000197894"/>
    </source>
</evidence>
<evidence type="ECO:0000313" key="1">
    <source>
        <dbReference type="EMBL" id="CAC8517080.1"/>
    </source>
</evidence>
<comment type="caution">
    <text evidence="1">The sequence shown here is derived from an EMBL/GenBank/DDBJ whole genome shotgun (WGS) entry which is preliminary data.</text>
</comment>
<protein>
    <submittedName>
        <fullName evidence="1">Uncharacterized protein</fullName>
    </submittedName>
</protein>